<name>A0A1Y1YLE1_9PLEO</name>
<feature type="compositionally biased region" description="Basic and acidic residues" evidence="1">
    <location>
        <begin position="307"/>
        <end position="332"/>
    </location>
</feature>
<dbReference type="AlphaFoldDB" id="A0A1Y1YLE1"/>
<reference evidence="3 4" key="1">
    <citation type="submission" date="2016-07" db="EMBL/GenBank/DDBJ databases">
        <title>Pervasive Adenine N6-methylation of Active Genes in Fungi.</title>
        <authorList>
            <consortium name="DOE Joint Genome Institute"/>
            <person name="Mondo S.J."/>
            <person name="Dannebaum R.O."/>
            <person name="Kuo R.C."/>
            <person name="Labutti K."/>
            <person name="Haridas S."/>
            <person name="Kuo A."/>
            <person name="Salamov A."/>
            <person name="Ahrendt S.R."/>
            <person name="Lipzen A."/>
            <person name="Sullivan W."/>
            <person name="Andreopoulos W.B."/>
            <person name="Clum A."/>
            <person name="Lindquist E."/>
            <person name="Daum C."/>
            <person name="Ramamoorthy G.K."/>
            <person name="Gryganskyi A."/>
            <person name="Culley D."/>
            <person name="Magnuson J.K."/>
            <person name="James T.Y."/>
            <person name="O'Malley M.A."/>
            <person name="Stajich J.E."/>
            <person name="Spatafora J.W."/>
            <person name="Visel A."/>
            <person name="Grigoriev I.V."/>
        </authorList>
    </citation>
    <scope>NUCLEOTIDE SEQUENCE [LARGE SCALE GENOMIC DNA]</scope>
    <source>
        <strain evidence="3 4">CBS 115471</strain>
    </source>
</reference>
<keyword evidence="4" id="KW-1185">Reference proteome</keyword>
<evidence type="ECO:0000313" key="4">
    <source>
        <dbReference type="Proteomes" id="UP000193144"/>
    </source>
</evidence>
<evidence type="ECO:0000259" key="2">
    <source>
        <dbReference type="PROSITE" id="PS50076"/>
    </source>
</evidence>
<dbReference type="GO" id="GO:0051082">
    <property type="term" value="F:unfolded protein binding"/>
    <property type="evidence" value="ECO:0007669"/>
    <property type="project" value="TreeGrafter"/>
</dbReference>
<evidence type="ECO:0000256" key="1">
    <source>
        <dbReference type="SAM" id="MobiDB-lite"/>
    </source>
</evidence>
<evidence type="ECO:0000313" key="3">
    <source>
        <dbReference type="EMBL" id="ORX98815.1"/>
    </source>
</evidence>
<sequence length="437" mass="51736">MAPAPITEDYYLVLEVLQSASLELITRSYKRLALKLHPDRNRSHDATEAFQLLGRAYETLRDESKRRAYDLIYPSIKRAHPSTSTTQTPRSPPSSTPQGVLSDETQLAALHRSKQERSARWQTRNASFVSSMFSIRIKMQQLEQAIKKLDDITEAEAVEEARKNTWGAWLPSIIYKRVEDTEEEKERKDRAKQERRLEKDMKERRLAVEQANLKNQELLLKQAKDEVDAADLLDNMRILVIRQRIWAREEKERNEREKKERERLEKIWKKAQEEQERREQEEREAWLREAEKRREEEARAAGQRRKQAQEAEKRRNEERTAEQKRVEALAADKRRKAAKAAKATEQRRNEEQARRRQYPFEDEISPSTCIHNGWWPKVEGRTACPECSEVWNYLLECPTCALMACPRCQAGLRPRVFGYGYDERTTSPVFDYRYDWD</sequence>
<gene>
    <name evidence="3" type="ORF">BCR34DRAFT_628300</name>
</gene>
<organism evidence="3 4">
    <name type="scientific">Clohesyomyces aquaticus</name>
    <dbReference type="NCBI Taxonomy" id="1231657"/>
    <lineage>
        <taxon>Eukaryota</taxon>
        <taxon>Fungi</taxon>
        <taxon>Dikarya</taxon>
        <taxon>Ascomycota</taxon>
        <taxon>Pezizomycotina</taxon>
        <taxon>Dothideomycetes</taxon>
        <taxon>Pleosporomycetidae</taxon>
        <taxon>Pleosporales</taxon>
        <taxon>Lindgomycetaceae</taxon>
        <taxon>Clohesyomyces</taxon>
    </lineage>
</organism>
<dbReference type="Pfam" id="PF00226">
    <property type="entry name" value="DnaJ"/>
    <property type="match status" value="1"/>
</dbReference>
<dbReference type="EMBL" id="MCFA01000208">
    <property type="protein sequence ID" value="ORX98815.1"/>
    <property type="molecule type" value="Genomic_DNA"/>
</dbReference>
<dbReference type="InterPro" id="IPR001623">
    <property type="entry name" value="DnaJ_domain"/>
</dbReference>
<protein>
    <submittedName>
        <fullName evidence="3">DnaJ domain-domain-containing protein</fullName>
    </submittedName>
</protein>
<dbReference type="SUPFAM" id="SSF46565">
    <property type="entry name" value="Chaperone J-domain"/>
    <property type="match status" value="1"/>
</dbReference>
<dbReference type="InterPro" id="IPR018253">
    <property type="entry name" value="DnaJ_domain_CS"/>
</dbReference>
<dbReference type="InterPro" id="IPR036869">
    <property type="entry name" value="J_dom_sf"/>
</dbReference>
<proteinExistence type="predicted"/>
<dbReference type="CDD" id="cd06257">
    <property type="entry name" value="DnaJ"/>
    <property type="match status" value="1"/>
</dbReference>
<feature type="compositionally biased region" description="Basic and acidic residues" evidence="1">
    <location>
        <begin position="342"/>
        <end position="354"/>
    </location>
</feature>
<dbReference type="PANTHER" id="PTHR43096:SF10">
    <property type="entry name" value="CHAPERONE PROTEIN DNAJ A6, CHLOROPLASTIC"/>
    <property type="match status" value="1"/>
</dbReference>
<feature type="region of interest" description="Disordered" evidence="1">
    <location>
        <begin position="296"/>
        <end position="357"/>
    </location>
</feature>
<feature type="region of interest" description="Disordered" evidence="1">
    <location>
        <begin position="78"/>
        <end position="101"/>
    </location>
</feature>
<dbReference type="Proteomes" id="UP000193144">
    <property type="component" value="Unassembled WGS sequence"/>
</dbReference>
<dbReference type="PROSITE" id="PS00636">
    <property type="entry name" value="DNAJ_1"/>
    <property type="match status" value="1"/>
</dbReference>
<dbReference type="GO" id="GO:0005737">
    <property type="term" value="C:cytoplasm"/>
    <property type="evidence" value="ECO:0007669"/>
    <property type="project" value="TreeGrafter"/>
</dbReference>
<dbReference type="GO" id="GO:0042026">
    <property type="term" value="P:protein refolding"/>
    <property type="evidence" value="ECO:0007669"/>
    <property type="project" value="TreeGrafter"/>
</dbReference>
<dbReference type="OrthoDB" id="442087at2759"/>
<dbReference type="PRINTS" id="PR00625">
    <property type="entry name" value="JDOMAIN"/>
</dbReference>
<dbReference type="Gene3D" id="1.10.287.110">
    <property type="entry name" value="DnaJ domain"/>
    <property type="match status" value="1"/>
</dbReference>
<dbReference type="PANTHER" id="PTHR43096">
    <property type="entry name" value="DNAJ HOMOLOG 1, MITOCHONDRIAL-RELATED"/>
    <property type="match status" value="1"/>
</dbReference>
<feature type="domain" description="J" evidence="2">
    <location>
        <begin position="9"/>
        <end position="73"/>
    </location>
</feature>
<dbReference type="SMART" id="SM00271">
    <property type="entry name" value="DnaJ"/>
    <property type="match status" value="1"/>
</dbReference>
<dbReference type="STRING" id="1231657.A0A1Y1YLE1"/>
<accession>A0A1Y1YLE1</accession>
<comment type="caution">
    <text evidence="3">The sequence shown here is derived from an EMBL/GenBank/DDBJ whole genome shotgun (WGS) entry which is preliminary data.</text>
</comment>
<dbReference type="PROSITE" id="PS50076">
    <property type="entry name" value="DNAJ_2"/>
    <property type="match status" value="1"/>
</dbReference>